<gene>
    <name evidence="2" type="ORF">ACF05T_17310</name>
</gene>
<evidence type="ECO:0000313" key="2">
    <source>
        <dbReference type="EMBL" id="MFF8277845.1"/>
    </source>
</evidence>
<keyword evidence="3" id="KW-1185">Reference proteome</keyword>
<evidence type="ECO:0000256" key="1">
    <source>
        <dbReference type="SAM" id="MobiDB-lite"/>
    </source>
</evidence>
<dbReference type="EMBL" id="JBIBSM010000008">
    <property type="protein sequence ID" value="MFF8277845.1"/>
    <property type="molecule type" value="Genomic_DNA"/>
</dbReference>
<feature type="region of interest" description="Disordered" evidence="1">
    <location>
        <begin position="17"/>
        <end position="59"/>
    </location>
</feature>
<proteinExistence type="predicted"/>
<name>A0ABW6YDK7_9ACTN</name>
<evidence type="ECO:0000313" key="3">
    <source>
        <dbReference type="Proteomes" id="UP001603013"/>
    </source>
</evidence>
<dbReference type="RefSeq" id="WP_391935064.1">
    <property type="nucleotide sequence ID" value="NZ_JBIBSM010000008.1"/>
</dbReference>
<feature type="compositionally biased region" description="Low complexity" evidence="1">
    <location>
        <begin position="43"/>
        <end position="59"/>
    </location>
</feature>
<reference evidence="2 3" key="1">
    <citation type="submission" date="2024-10" db="EMBL/GenBank/DDBJ databases">
        <title>The Natural Products Discovery Center: Release of the First 8490 Sequenced Strains for Exploring Actinobacteria Biosynthetic Diversity.</title>
        <authorList>
            <person name="Kalkreuter E."/>
            <person name="Kautsar S.A."/>
            <person name="Yang D."/>
            <person name="Bader C.D."/>
            <person name="Teijaro C.N."/>
            <person name="Fluegel L."/>
            <person name="Davis C.M."/>
            <person name="Simpson J.R."/>
            <person name="Lauterbach L."/>
            <person name="Steele A.D."/>
            <person name="Gui C."/>
            <person name="Meng S."/>
            <person name="Li G."/>
            <person name="Viehrig K."/>
            <person name="Ye F."/>
            <person name="Su P."/>
            <person name="Kiefer A.F."/>
            <person name="Nichols A."/>
            <person name="Cepeda A.J."/>
            <person name="Yan W."/>
            <person name="Fan B."/>
            <person name="Jiang Y."/>
            <person name="Adhikari A."/>
            <person name="Zheng C.-J."/>
            <person name="Schuster L."/>
            <person name="Cowan T.M."/>
            <person name="Smanski M.J."/>
            <person name="Chevrette M.G."/>
            <person name="De Carvalho L.P.S."/>
            <person name="Shen B."/>
        </authorList>
    </citation>
    <scope>NUCLEOTIDE SEQUENCE [LARGE SCALE GENOMIC DNA]</scope>
    <source>
        <strain evidence="2 3">NPDC015755</strain>
    </source>
</reference>
<organism evidence="2 3">
    <name type="scientific">Streptomyces lateritius</name>
    <dbReference type="NCBI Taxonomy" id="67313"/>
    <lineage>
        <taxon>Bacteria</taxon>
        <taxon>Bacillati</taxon>
        <taxon>Actinomycetota</taxon>
        <taxon>Actinomycetes</taxon>
        <taxon>Kitasatosporales</taxon>
        <taxon>Streptomycetaceae</taxon>
        <taxon>Streptomyces</taxon>
    </lineage>
</organism>
<protein>
    <submittedName>
        <fullName evidence="2">Uncharacterized protein</fullName>
    </submittedName>
</protein>
<feature type="compositionally biased region" description="Basic and acidic residues" evidence="1">
    <location>
        <begin position="31"/>
        <end position="42"/>
    </location>
</feature>
<accession>A0ABW6YDK7</accession>
<dbReference type="Proteomes" id="UP001603013">
    <property type="component" value="Unassembled WGS sequence"/>
</dbReference>
<comment type="caution">
    <text evidence="2">The sequence shown here is derived from an EMBL/GenBank/DDBJ whole genome shotgun (WGS) entry which is preliminary data.</text>
</comment>
<sequence length="59" mass="6408">MPVDPFAVLNAMLRAEAARHDRTARPARASRATESESERSRFQESPSEAAPAREAAAGR</sequence>